<keyword evidence="5" id="KW-1185">Reference proteome</keyword>
<feature type="compositionally biased region" description="Basic and acidic residues" evidence="1">
    <location>
        <begin position="114"/>
        <end position="123"/>
    </location>
</feature>
<feature type="compositionally biased region" description="Basic residues" evidence="1">
    <location>
        <begin position="131"/>
        <end position="142"/>
    </location>
</feature>
<sequence>MNTELLDFNTNNDPLLVSISSFGDIDFGDLDFDNSLYQTTVGSDLDNFKNDDYFPNSQENLFQDGEIKTEPQFLKIHNSESLNQETHLANNNQNDPLQNKNENKNKNKNKKKNKNENENEKTKTKTNTKTNTKKKTKGHRRALSPQEIKYRKALASISDINEVKKLTKEERRIRRLEQNRESARKTREKKKKNGNKYEQEISQLRSIIQDLKEQMSSQQNEINRLNNFISQSNSQQSPKSSPSSSSSSSPSSTLPLSVSSNYGNIFDPKDEEISDLDHLGFNYQVEENSRLKNFKRLHKPEKEYSQFKTMKKSSVIGTTLFSIFFLFCIGYSLGGGFNRPGSNDSKMHPISSSHIDIDTFGTIKNGDTQTLIELYTEIEKKEHLLKEKIEDNQQHLRTETELDTETETRNKDDLDQMDDLKFTIINDKQKLNGNNNDHRYQKYNENENEIENDRNNGKINS</sequence>
<name>A0ABQ8YJN1_9EUKA</name>
<feature type="compositionally biased region" description="Basic and acidic residues" evidence="1">
    <location>
        <begin position="436"/>
        <end position="461"/>
    </location>
</feature>
<protein>
    <submittedName>
        <fullName evidence="4">Basic-leucine zipper transcription factor f-related</fullName>
    </submittedName>
</protein>
<dbReference type="CDD" id="cd14686">
    <property type="entry name" value="bZIP"/>
    <property type="match status" value="1"/>
</dbReference>
<comment type="caution">
    <text evidence="4">The sequence shown here is derived from an EMBL/GenBank/DDBJ whole genome shotgun (WGS) entry which is preliminary data.</text>
</comment>
<accession>A0ABQ8YJN1</accession>
<evidence type="ECO:0000259" key="3">
    <source>
        <dbReference type="PROSITE" id="PS50217"/>
    </source>
</evidence>
<feature type="domain" description="BZIP" evidence="3">
    <location>
        <begin position="169"/>
        <end position="232"/>
    </location>
</feature>
<dbReference type="SMART" id="SM00338">
    <property type="entry name" value="BRLZ"/>
    <property type="match status" value="1"/>
</dbReference>
<feature type="region of interest" description="Disordered" evidence="1">
    <location>
        <begin position="429"/>
        <end position="461"/>
    </location>
</feature>
<dbReference type="SUPFAM" id="SSF57959">
    <property type="entry name" value="Leucine zipper domain"/>
    <property type="match status" value="1"/>
</dbReference>
<gene>
    <name evidence="4" type="ORF">M0813_20842</name>
</gene>
<dbReference type="InterPro" id="IPR046347">
    <property type="entry name" value="bZIP_sf"/>
</dbReference>
<evidence type="ECO:0000313" key="5">
    <source>
        <dbReference type="Proteomes" id="UP001150062"/>
    </source>
</evidence>
<feature type="compositionally biased region" description="Basic and acidic residues" evidence="1">
    <location>
        <begin position="174"/>
        <end position="185"/>
    </location>
</feature>
<feature type="transmembrane region" description="Helical" evidence="2">
    <location>
        <begin position="315"/>
        <end position="337"/>
    </location>
</feature>
<dbReference type="EMBL" id="JAOAOG010000158">
    <property type="protein sequence ID" value="KAJ6244752.1"/>
    <property type="molecule type" value="Genomic_DNA"/>
</dbReference>
<proteinExistence type="predicted"/>
<keyword evidence="2" id="KW-0812">Transmembrane</keyword>
<keyword evidence="2" id="KW-1133">Transmembrane helix</keyword>
<feature type="region of interest" description="Disordered" evidence="1">
    <location>
        <begin position="231"/>
        <end position="257"/>
    </location>
</feature>
<feature type="region of interest" description="Disordered" evidence="1">
    <location>
        <begin position="174"/>
        <end position="198"/>
    </location>
</feature>
<keyword evidence="2" id="KW-0472">Membrane</keyword>
<reference evidence="4" key="1">
    <citation type="submission" date="2022-08" db="EMBL/GenBank/DDBJ databases">
        <title>Novel sulfate-reducing endosymbionts in the free-living metamonad Anaeramoeba.</title>
        <authorList>
            <person name="Jerlstrom-Hultqvist J."/>
            <person name="Cepicka I."/>
            <person name="Gallot-Lavallee L."/>
            <person name="Salas-Leiva D."/>
            <person name="Curtis B.A."/>
            <person name="Zahonova K."/>
            <person name="Pipaliya S."/>
            <person name="Dacks J."/>
            <person name="Roger A.J."/>
        </authorList>
    </citation>
    <scope>NUCLEOTIDE SEQUENCE</scope>
    <source>
        <strain evidence="4">Schooner1</strain>
    </source>
</reference>
<evidence type="ECO:0000256" key="2">
    <source>
        <dbReference type="SAM" id="Phobius"/>
    </source>
</evidence>
<dbReference type="PROSITE" id="PS50217">
    <property type="entry name" value="BZIP"/>
    <property type="match status" value="1"/>
</dbReference>
<feature type="region of interest" description="Disordered" evidence="1">
    <location>
        <begin position="89"/>
        <end position="147"/>
    </location>
</feature>
<evidence type="ECO:0000256" key="1">
    <source>
        <dbReference type="SAM" id="MobiDB-lite"/>
    </source>
</evidence>
<dbReference type="Pfam" id="PF07716">
    <property type="entry name" value="bZIP_2"/>
    <property type="match status" value="1"/>
</dbReference>
<dbReference type="Gene3D" id="1.20.5.170">
    <property type="match status" value="1"/>
</dbReference>
<organism evidence="4 5">
    <name type="scientific">Anaeramoeba flamelloides</name>
    <dbReference type="NCBI Taxonomy" id="1746091"/>
    <lineage>
        <taxon>Eukaryota</taxon>
        <taxon>Metamonada</taxon>
        <taxon>Anaeramoebidae</taxon>
        <taxon>Anaeramoeba</taxon>
    </lineage>
</organism>
<dbReference type="PROSITE" id="PS00036">
    <property type="entry name" value="BZIP_BASIC"/>
    <property type="match status" value="1"/>
</dbReference>
<feature type="compositionally biased region" description="Low complexity" evidence="1">
    <location>
        <begin position="90"/>
        <end position="100"/>
    </location>
</feature>
<evidence type="ECO:0000313" key="4">
    <source>
        <dbReference type="EMBL" id="KAJ6244752.1"/>
    </source>
</evidence>
<dbReference type="InterPro" id="IPR004827">
    <property type="entry name" value="bZIP"/>
</dbReference>
<dbReference type="Proteomes" id="UP001150062">
    <property type="component" value="Unassembled WGS sequence"/>
</dbReference>